<feature type="domain" description="2-C-methyl-D-erythritol 2,4-cyclodiphosphate synthase" evidence="15">
    <location>
        <begin position="240"/>
        <end position="392"/>
    </location>
</feature>
<dbReference type="InterPro" id="IPR036571">
    <property type="entry name" value="MECDP_synthase_sf"/>
</dbReference>
<keyword evidence="12 14" id="KW-0456">Lyase</keyword>
<feature type="binding site" evidence="14">
    <location>
        <position position="248"/>
    </location>
    <ligand>
        <name>a divalent metal cation</name>
        <dbReference type="ChEBI" id="CHEBI:60240"/>
    </ligand>
</feature>
<dbReference type="InterPro" id="IPR018294">
    <property type="entry name" value="ISPD_synthase_CS"/>
</dbReference>
<organism evidence="16 17">
    <name type="scientific">Maritalea porphyrae</name>
    <dbReference type="NCBI Taxonomy" id="880732"/>
    <lineage>
        <taxon>Bacteria</taxon>
        <taxon>Pseudomonadati</taxon>
        <taxon>Pseudomonadota</taxon>
        <taxon>Alphaproteobacteria</taxon>
        <taxon>Hyphomicrobiales</taxon>
        <taxon>Devosiaceae</taxon>
        <taxon>Maritalea</taxon>
    </lineage>
</organism>
<comment type="pathway">
    <text evidence="5 14">Isoprenoid biosynthesis; isopentenyl diphosphate biosynthesis via DXP pathway; isopentenyl diphosphate from 1-deoxy-D-xylulose 5-phosphate: step 2/6.</text>
</comment>
<dbReference type="HAMAP" id="MF_00107">
    <property type="entry name" value="IspF"/>
    <property type="match status" value="1"/>
</dbReference>
<dbReference type="PANTHER" id="PTHR43181:SF1">
    <property type="entry name" value="2-C-METHYL-D-ERYTHRITOL 2,4-CYCLODIPHOSPHATE SYNTHASE, CHLOROPLASTIC"/>
    <property type="match status" value="1"/>
</dbReference>
<dbReference type="Gene3D" id="3.30.1330.50">
    <property type="entry name" value="2-C-methyl-D-erythritol 2,4-cyclodiphosphate synthase"/>
    <property type="match status" value="1"/>
</dbReference>
<comment type="cofactor">
    <cofactor evidence="3 14">
        <name>a divalent metal cation</name>
        <dbReference type="ChEBI" id="CHEBI:60240"/>
    </cofactor>
</comment>
<evidence type="ECO:0000256" key="7">
    <source>
        <dbReference type="ARBA" id="ARBA00009789"/>
    </source>
</evidence>
<feature type="binding site" evidence="14">
    <location>
        <begin position="294"/>
        <end position="296"/>
    </location>
    <ligand>
        <name>4-CDP-2-C-methyl-D-erythritol 2-phosphate</name>
        <dbReference type="ChEBI" id="CHEBI:57919"/>
    </ligand>
</feature>
<evidence type="ECO:0000256" key="8">
    <source>
        <dbReference type="ARBA" id="ARBA00022679"/>
    </source>
</evidence>
<feature type="binding site" evidence="14">
    <location>
        <position position="380"/>
    </location>
    <ligand>
        <name>4-CDP-2-C-methyl-D-erythritol 2-phosphate</name>
        <dbReference type="ChEBI" id="CHEBI:57919"/>
    </ligand>
</feature>
<dbReference type="InterPro" id="IPR001228">
    <property type="entry name" value="IspD"/>
</dbReference>
<dbReference type="SUPFAM" id="SSF69765">
    <property type="entry name" value="IpsF-like"/>
    <property type="match status" value="1"/>
</dbReference>
<accession>A0ABQ5UTL5</accession>
<dbReference type="InterPro" id="IPR003526">
    <property type="entry name" value="MECDP_synthase"/>
</dbReference>
<evidence type="ECO:0000256" key="6">
    <source>
        <dbReference type="ARBA" id="ARBA00008480"/>
    </source>
</evidence>
<dbReference type="NCBIfam" id="TIGR00453">
    <property type="entry name" value="ispD"/>
    <property type="match status" value="1"/>
</dbReference>
<evidence type="ECO:0000256" key="11">
    <source>
        <dbReference type="ARBA" id="ARBA00023229"/>
    </source>
</evidence>
<feature type="site" description="Transition state stabilizer" evidence="14">
    <location>
        <position position="30"/>
    </location>
</feature>
<reference evidence="16" key="1">
    <citation type="journal article" date="2014" name="Int. J. Syst. Evol. Microbiol.">
        <title>Complete genome of a new Firmicutes species belonging to the dominant human colonic microbiota ('Ruminococcus bicirculans') reveals two chromosomes and a selective capacity to utilize plant glucans.</title>
        <authorList>
            <consortium name="NISC Comparative Sequencing Program"/>
            <person name="Wegmann U."/>
            <person name="Louis P."/>
            <person name="Goesmann A."/>
            <person name="Henrissat B."/>
            <person name="Duncan S.H."/>
            <person name="Flint H.J."/>
        </authorList>
    </citation>
    <scope>NUCLEOTIDE SEQUENCE</scope>
    <source>
        <strain evidence="16">NBRC 107169</strain>
    </source>
</reference>
<dbReference type="CDD" id="cd02516">
    <property type="entry name" value="CDP-ME_synthetase"/>
    <property type="match status" value="1"/>
</dbReference>
<evidence type="ECO:0000313" key="16">
    <source>
        <dbReference type="EMBL" id="GLQ18447.1"/>
    </source>
</evidence>
<feature type="binding site" evidence="14">
    <location>
        <begin position="246"/>
        <end position="248"/>
    </location>
    <ligand>
        <name>4-CDP-2-C-methyl-D-erythritol 2-phosphate</name>
        <dbReference type="ChEBI" id="CHEBI:57919"/>
    </ligand>
</feature>
<protein>
    <recommendedName>
        <fullName evidence="14">Bifunctional enzyme IspD/IspF</fullName>
    </recommendedName>
    <domain>
        <recommendedName>
            <fullName evidence="14">2-C-methyl-D-erythritol 4-phosphate cytidylyltransferase</fullName>
            <ecNumber evidence="14">2.7.7.60</ecNumber>
        </recommendedName>
        <alternativeName>
            <fullName evidence="14">4-diphosphocytidyl-2C-methyl-D-erythritol synthase</fullName>
        </alternativeName>
        <alternativeName>
            <fullName evidence="14">MEP cytidylyltransferase</fullName>
            <shortName evidence="14">MCT</shortName>
        </alternativeName>
    </domain>
    <domain>
        <recommendedName>
            <fullName evidence="14">2-C-methyl-D-erythritol 2,4-cyclodiphosphate synthase</fullName>
            <shortName evidence="14">MECDP-synthase</shortName>
            <shortName evidence="14">MECPP-synthase</shortName>
            <shortName evidence="14">MECPS</shortName>
            <ecNumber evidence="14">4.6.1.12</ecNumber>
        </recommendedName>
    </domain>
</protein>
<comment type="function">
    <text evidence="14">Bifunctional enzyme that catalyzes the formation of 4-diphosphocytidyl-2-C-methyl-D-erythritol from CTP and 2-C-methyl-D-erythritol 4-phosphate (MEP) (IspD), and catalyzes the conversion of 4-diphosphocytidyl-2-C-methyl-D-erythritol 2-phosphate (CDP-ME2P) to 2-C-methyl-D-erythritol 2,4-cyclodiphosphate (ME-CPP) with a corresponding release of cytidine 5-monophosphate (CMP) (IspF).</text>
</comment>
<keyword evidence="8 14" id="KW-0808">Transferase</keyword>
<comment type="similarity">
    <text evidence="14">In the N-terminal section; belongs to the IspD/TarI cytidylyltransferase family. IspD subfamily.</text>
</comment>
<dbReference type="HAMAP" id="MF_01520">
    <property type="entry name" value="IspDF"/>
    <property type="match status" value="1"/>
</dbReference>
<dbReference type="CDD" id="cd00554">
    <property type="entry name" value="MECDP_synthase"/>
    <property type="match status" value="1"/>
</dbReference>
<dbReference type="NCBIfam" id="NF006899">
    <property type="entry name" value="PRK09382.1"/>
    <property type="match status" value="1"/>
</dbReference>
<dbReference type="EC" id="4.6.1.12" evidence="14"/>
<feature type="region of interest" description="2-C-methyl-D-erythritol 4-phosphate cytidylyltransferase" evidence="14">
    <location>
        <begin position="1"/>
        <end position="239"/>
    </location>
</feature>
<gene>
    <name evidence="14 16" type="primary">ispDF</name>
    <name evidence="16" type="ORF">GCM10007879_26960</name>
</gene>
<feature type="region of interest" description="2-C-methyl-D-erythritol 2,4-cyclodiphosphate synthase" evidence="14">
    <location>
        <begin position="240"/>
        <end position="398"/>
    </location>
</feature>
<comment type="catalytic activity">
    <reaction evidence="1 14">
        <text>4-CDP-2-C-methyl-D-erythritol 2-phosphate = 2-C-methyl-D-erythritol 2,4-cyclic diphosphate + CMP</text>
        <dbReference type="Rhea" id="RHEA:23864"/>
        <dbReference type="ChEBI" id="CHEBI:57919"/>
        <dbReference type="ChEBI" id="CHEBI:58483"/>
        <dbReference type="ChEBI" id="CHEBI:60377"/>
        <dbReference type="EC" id="4.6.1.12"/>
    </reaction>
</comment>
<evidence type="ECO:0000256" key="10">
    <source>
        <dbReference type="ARBA" id="ARBA00022723"/>
    </source>
</evidence>
<dbReference type="InterPro" id="IPR020555">
    <property type="entry name" value="MECDP_synthase_CS"/>
</dbReference>
<feature type="binding site" evidence="14">
    <location>
        <position position="246"/>
    </location>
    <ligand>
        <name>a divalent metal cation</name>
        <dbReference type="ChEBI" id="CHEBI:60240"/>
    </ligand>
</feature>
<feature type="binding site" evidence="14">
    <location>
        <begin position="272"/>
        <end position="273"/>
    </location>
    <ligand>
        <name>4-CDP-2-C-methyl-D-erythritol 2-phosphate</name>
        <dbReference type="ChEBI" id="CHEBI:57919"/>
    </ligand>
</feature>
<dbReference type="InterPro" id="IPR029044">
    <property type="entry name" value="Nucleotide-diphossugar_trans"/>
</dbReference>
<evidence type="ECO:0000256" key="1">
    <source>
        <dbReference type="ARBA" id="ARBA00000200"/>
    </source>
</evidence>
<dbReference type="Pfam" id="PF01128">
    <property type="entry name" value="IspD"/>
    <property type="match status" value="1"/>
</dbReference>
<feature type="binding site" evidence="14">
    <location>
        <begin position="370"/>
        <end position="373"/>
    </location>
    <ligand>
        <name>4-CDP-2-C-methyl-D-erythritol 2-phosphate</name>
        <dbReference type="ChEBI" id="CHEBI:57919"/>
    </ligand>
</feature>
<evidence type="ECO:0000256" key="2">
    <source>
        <dbReference type="ARBA" id="ARBA00001282"/>
    </source>
</evidence>
<keyword evidence="10 14" id="KW-0479">Metal-binding</keyword>
<feature type="site" description="Transition state stabilizer" evidence="14">
    <location>
        <position position="371"/>
    </location>
</feature>
<evidence type="ECO:0000259" key="15">
    <source>
        <dbReference type="Pfam" id="PF02542"/>
    </source>
</evidence>
<evidence type="ECO:0000256" key="5">
    <source>
        <dbReference type="ARBA" id="ARBA00004787"/>
    </source>
</evidence>
<evidence type="ECO:0000256" key="9">
    <source>
        <dbReference type="ARBA" id="ARBA00022695"/>
    </source>
</evidence>
<dbReference type="Proteomes" id="UP001161405">
    <property type="component" value="Unassembled WGS sequence"/>
</dbReference>
<name>A0ABQ5UTL5_9HYPH</name>
<feature type="site" description="Positions MEP for the nucleophilic attack" evidence="14">
    <location>
        <position position="160"/>
    </location>
</feature>
<dbReference type="PANTHER" id="PTHR43181">
    <property type="entry name" value="2-C-METHYL-D-ERYTHRITOL 2,4-CYCLODIPHOSPHATE SYNTHASE, CHLOROPLASTIC"/>
    <property type="match status" value="1"/>
</dbReference>
<feature type="site" description="Transition state stabilizer" evidence="14">
    <location>
        <position position="272"/>
    </location>
</feature>
<sequence>MPKSKPQTAVIIVAAGSGSRLNNGTTDLPKQYQLLDEKSVLEHTISAFASHAHIDIILPVISREHSSIYQSLALSHPKLSAPIIGGASRQASVFEGLNAIDAEVIKTVLIHDAARPFVSAQIISDVIKSSKNGGAIPALPITDTLKFAPNKTQISKTLDRSQHFAAQTPQAFDFDPILSAHKKAALQSDVEFTDDASIAEWAGLNVAIVRGDPNNKKITFAEDLAEARTKMNDNNKLETRVGTGYDVHAFEPGNEVILGGIHIPFDKKLKGHSDADVALHTITDAIYGALAAGDIGQHFPPSDDKWKNKDSAVFLEHAVSLINAQLGRLVNVDLTIICEQPKIGPHCVAMRQNIANICKIANSRVSVKATTSEKLGFTGRGEGIAAQAVVSIEVPSKD</sequence>
<evidence type="ECO:0000313" key="17">
    <source>
        <dbReference type="Proteomes" id="UP001161405"/>
    </source>
</evidence>
<dbReference type="RefSeq" id="WP_284365383.1">
    <property type="nucleotide sequence ID" value="NZ_BSNI01000002.1"/>
</dbReference>
<keyword evidence="17" id="KW-1185">Reference proteome</keyword>
<evidence type="ECO:0000256" key="4">
    <source>
        <dbReference type="ARBA" id="ARBA00004709"/>
    </source>
</evidence>
<dbReference type="InterPro" id="IPR026596">
    <property type="entry name" value="IspD/F"/>
</dbReference>
<dbReference type="HAMAP" id="MF_00108">
    <property type="entry name" value="IspD"/>
    <property type="match status" value="1"/>
</dbReference>
<comment type="caution">
    <text evidence="16">The sequence shown here is derived from an EMBL/GenBank/DDBJ whole genome shotgun (WGS) entry which is preliminary data.</text>
</comment>
<evidence type="ECO:0000256" key="3">
    <source>
        <dbReference type="ARBA" id="ARBA00001968"/>
    </source>
</evidence>
<evidence type="ECO:0000256" key="13">
    <source>
        <dbReference type="ARBA" id="ARBA00023268"/>
    </source>
</evidence>
<reference evidence="16" key="2">
    <citation type="submission" date="2023-01" db="EMBL/GenBank/DDBJ databases">
        <title>Draft genome sequence of Maritalea porphyrae strain NBRC 107169.</title>
        <authorList>
            <person name="Sun Q."/>
            <person name="Mori K."/>
        </authorList>
    </citation>
    <scope>NUCLEOTIDE SEQUENCE</scope>
    <source>
        <strain evidence="16">NBRC 107169</strain>
    </source>
</reference>
<feature type="binding site" evidence="14">
    <location>
        <position position="280"/>
    </location>
    <ligand>
        <name>a divalent metal cation</name>
        <dbReference type="ChEBI" id="CHEBI:60240"/>
    </ligand>
</feature>
<keyword evidence="11 14" id="KW-0414">Isoprene biosynthesis</keyword>
<proteinExistence type="inferred from homology"/>
<comment type="similarity">
    <text evidence="7">Belongs to the IspD/TarI cytidylyltransferase family. IspD subfamily.</text>
</comment>
<dbReference type="NCBIfam" id="TIGR00151">
    <property type="entry name" value="ispF"/>
    <property type="match status" value="1"/>
</dbReference>
<dbReference type="EC" id="2.7.7.60" evidence="14"/>
<feature type="site" description="Positions MEP for the nucleophilic attack" evidence="14">
    <location>
        <position position="217"/>
    </location>
</feature>
<keyword evidence="13 14" id="KW-0511">Multifunctional enzyme</keyword>
<comment type="caution">
    <text evidence="14">Lacks conserved residue(s) required for the propagation of feature annotation.</text>
</comment>
<evidence type="ECO:0000256" key="12">
    <source>
        <dbReference type="ARBA" id="ARBA00023239"/>
    </source>
</evidence>
<comment type="similarity">
    <text evidence="14">In the C-terminal section; belongs to the IspF family.</text>
</comment>
<dbReference type="EMBL" id="BSNI01000002">
    <property type="protein sequence ID" value="GLQ18447.1"/>
    <property type="molecule type" value="Genomic_DNA"/>
</dbReference>
<feature type="site" description="Transition state stabilizer" evidence="14">
    <location>
        <position position="20"/>
    </location>
</feature>
<dbReference type="Gene3D" id="3.90.550.10">
    <property type="entry name" value="Spore Coat Polysaccharide Biosynthesis Protein SpsA, Chain A"/>
    <property type="match status" value="1"/>
</dbReference>
<dbReference type="PROSITE" id="PS01295">
    <property type="entry name" value="ISPD"/>
    <property type="match status" value="1"/>
</dbReference>
<dbReference type="Pfam" id="PF02542">
    <property type="entry name" value="YgbB"/>
    <property type="match status" value="1"/>
</dbReference>
<comment type="pathway">
    <text evidence="4 14">Isoprenoid biosynthesis; isopentenyl diphosphate biosynthesis via DXP pathway; isopentenyl diphosphate from 1-deoxy-D-xylulose 5-phosphate: step 4/6.</text>
</comment>
<dbReference type="PROSITE" id="PS01350">
    <property type="entry name" value="ISPF"/>
    <property type="match status" value="1"/>
</dbReference>
<dbReference type="SUPFAM" id="SSF53448">
    <property type="entry name" value="Nucleotide-diphospho-sugar transferases"/>
    <property type="match status" value="1"/>
</dbReference>
<comment type="catalytic activity">
    <reaction evidence="2 14">
        <text>2-C-methyl-D-erythritol 4-phosphate + CTP + H(+) = 4-CDP-2-C-methyl-D-erythritol + diphosphate</text>
        <dbReference type="Rhea" id="RHEA:13429"/>
        <dbReference type="ChEBI" id="CHEBI:15378"/>
        <dbReference type="ChEBI" id="CHEBI:33019"/>
        <dbReference type="ChEBI" id="CHEBI:37563"/>
        <dbReference type="ChEBI" id="CHEBI:57823"/>
        <dbReference type="ChEBI" id="CHEBI:58262"/>
        <dbReference type="EC" id="2.7.7.60"/>
    </reaction>
</comment>
<evidence type="ECO:0000256" key="14">
    <source>
        <dbReference type="HAMAP-Rule" id="MF_01520"/>
    </source>
</evidence>
<comment type="similarity">
    <text evidence="6">Belongs to the IspF family.</text>
</comment>
<feature type="binding site" evidence="14">
    <location>
        <position position="377"/>
    </location>
    <ligand>
        <name>4-CDP-2-C-methyl-D-erythritol 2-phosphate</name>
        <dbReference type="ChEBI" id="CHEBI:57919"/>
    </ligand>
</feature>
<dbReference type="InterPro" id="IPR034683">
    <property type="entry name" value="IspD/TarI"/>
</dbReference>
<keyword evidence="9 14" id="KW-0548">Nucleotidyltransferase</keyword>